<dbReference type="Pfam" id="PF14833">
    <property type="entry name" value="NAD_binding_11"/>
    <property type="match status" value="1"/>
</dbReference>
<reference evidence="7 8" key="1">
    <citation type="submission" date="2016-12" db="EMBL/GenBank/DDBJ databases">
        <title>The draft genome sequence of Actinophytocola xinjiangensis.</title>
        <authorList>
            <person name="Wang W."/>
            <person name="Yuan L."/>
        </authorList>
    </citation>
    <scope>NUCLEOTIDE SEQUENCE [LARGE SCALE GENOMIC DNA]</scope>
    <source>
        <strain evidence="7 8">CGMCC 4.4663</strain>
    </source>
</reference>
<organism evidence="7 8">
    <name type="scientific">Actinophytocola xinjiangensis</name>
    <dbReference type="NCBI Taxonomy" id="485602"/>
    <lineage>
        <taxon>Bacteria</taxon>
        <taxon>Bacillati</taxon>
        <taxon>Actinomycetota</taxon>
        <taxon>Actinomycetes</taxon>
        <taxon>Pseudonocardiales</taxon>
        <taxon>Pseudonocardiaceae</taxon>
    </lineage>
</organism>
<dbReference type="InterPro" id="IPR002204">
    <property type="entry name" value="3-OH-isobutyrate_DH-rel_CS"/>
</dbReference>
<comment type="similarity">
    <text evidence="1">Belongs to the HIBADH-related family.</text>
</comment>
<dbReference type="GO" id="GO:0050661">
    <property type="term" value="F:NADP binding"/>
    <property type="evidence" value="ECO:0007669"/>
    <property type="project" value="InterPro"/>
</dbReference>
<dbReference type="PANTHER" id="PTHR43580">
    <property type="entry name" value="OXIDOREDUCTASE GLYR1-RELATED"/>
    <property type="match status" value="1"/>
</dbReference>
<dbReference type="AlphaFoldDB" id="A0A7Z1B0Y8"/>
<evidence type="ECO:0000259" key="5">
    <source>
        <dbReference type="Pfam" id="PF03446"/>
    </source>
</evidence>
<feature type="domain" description="6-phosphogluconate dehydrogenase NADP-binding" evidence="5">
    <location>
        <begin position="5"/>
        <end position="147"/>
    </location>
</feature>
<gene>
    <name evidence="7" type="ORF">BLA60_05655</name>
</gene>
<evidence type="ECO:0000256" key="3">
    <source>
        <dbReference type="ARBA" id="ARBA00023027"/>
    </source>
</evidence>
<dbReference type="PANTHER" id="PTHR43580:SF2">
    <property type="entry name" value="CYTOKINE-LIKE NUCLEAR FACTOR N-PAC"/>
    <property type="match status" value="1"/>
</dbReference>
<dbReference type="GO" id="GO:0051287">
    <property type="term" value="F:NAD binding"/>
    <property type="evidence" value="ECO:0007669"/>
    <property type="project" value="InterPro"/>
</dbReference>
<dbReference type="SUPFAM" id="SSF48179">
    <property type="entry name" value="6-phosphogluconate dehydrogenase C-terminal domain-like"/>
    <property type="match status" value="1"/>
</dbReference>
<keyword evidence="8" id="KW-1185">Reference proteome</keyword>
<dbReference type="InterPro" id="IPR029154">
    <property type="entry name" value="HIBADH-like_NADP-bd"/>
</dbReference>
<dbReference type="InterPro" id="IPR008927">
    <property type="entry name" value="6-PGluconate_DH-like_C_sf"/>
</dbReference>
<proteinExistence type="inferred from homology"/>
<evidence type="ECO:0000313" key="7">
    <source>
        <dbReference type="EMBL" id="OLF13164.1"/>
    </source>
</evidence>
<keyword evidence="3" id="KW-0520">NAD</keyword>
<feature type="domain" description="3-hydroxyisobutyrate dehydrogenase-like NAD-binding" evidence="6">
    <location>
        <begin position="150"/>
        <end position="267"/>
    </location>
</feature>
<dbReference type="InterPro" id="IPR036291">
    <property type="entry name" value="NAD(P)-bd_dom_sf"/>
</dbReference>
<dbReference type="InterPro" id="IPR013328">
    <property type="entry name" value="6PGD_dom2"/>
</dbReference>
<evidence type="ECO:0000256" key="1">
    <source>
        <dbReference type="ARBA" id="ARBA00009080"/>
    </source>
</evidence>
<dbReference type="PIRSF" id="PIRSF000103">
    <property type="entry name" value="HIBADH"/>
    <property type="match status" value="1"/>
</dbReference>
<dbReference type="InterPro" id="IPR006115">
    <property type="entry name" value="6PGDH_NADP-bd"/>
</dbReference>
<dbReference type="InterPro" id="IPR051265">
    <property type="entry name" value="HIBADH-related_NP60_sf"/>
</dbReference>
<evidence type="ECO:0000256" key="4">
    <source>
        <dbReference type="PIRSR" id="PIRSR000103-1"/>
    </source>
</evidence>
<comment type="caution">
    <text evidence="7">The sequence shown here is derived from an EMBL/GenBank/DDBJ whole genome shotgun (WGS) entry which is preliminary data.</text>
</comment>
<dbReference type="Gene3D" id="3.40.50.720">
    <property type="entry name" value="NAD(P)-binding Rossmann-like Domain"/>
    <property type="match status" value="1"/>
</dbReference>
<evidence type="ECO:0000256" key="2">
    <source>
        <dbReference type="ARBA" id="ARBA00023002"/>
    </source>
</evidence>
<dbReference type="SUPFAM" id="SSF51735">
    <property type="entry name" value="NAD(P)-binding Rossmann-fold domains"/>
    <property type="match status" value="1"/>
</dbReference>
<accession>A0A7Z1B0Y8</accession>
<protein>
    <recommendedName>
        <fullName evidence="9">3-hydroxyisobutyrate dehydrogenase</fullName>
    </recommendedName>
</protein>
<feature type="active site" evidence="4">
    <location>
        <position position="156"/>
    </location>
</feature>
<dbReference type="GO" id="GO:0016054">
    <property type="term" value="P:organic acid catabolic process"/>
    <property type="evidence" value="ECO:0007669"/>
    <property type="project" value="UniProtKB-ARBA"/>
</dbReference>
<dbReference type="Pfam" id="PF03446">
    <property type="entry name" value="NAD_binding_2"/>
    <property type="match status" value="1"/>
</dbReference>
<dbReference type="EMBL" id="MSIF01000002">
    <property type="protein sequence ID" value="OLF13164.1"/>
    <property type="molecule type" value="Genomic_DNA"/>
</dbReference>
<dbReference type="InterPro" id="IPR015815">
    <property type="entry name" value="HIBADH-related"/>
</dbReference>
<dbReference type="PROSITE" id="PS00895">
    <property type="entry name" value="3_HYDROXYISOBUT_DH"/>
    <property type="match status" value="1"/>
</dbReference>
<dbReference type="Proteomes" id="UP000185696">
    <property type="component" value="Unassembled WGS sequence"/>
</dbReference>
<dbReference type="Gene3D" id="1.10.1040.10">
    <property type="entry name" value="N-(1-d-carboxylethyl)-l-norvaline Dehydrogenase, domain 2"/>
    <property type="match status" value="1"/>
</dbReference>
<keyword evidence="2" id="KW-0560">Oxidoreductase</keyword>
<evidence type="ECO:0000259" key="6">
    <source>
        <dbReference type="Pfam" id="PF14833"/>
    </source>
</evidence>
<dbReference type="GO" id="GO:0016491">
    <property type="term" value="F:oxidoreductase activity"/>
    <property type="evidence" value="ECO:0007669"/>
    <property type="project" value="UniProtKB-KW"/>
</dbReference>
<sequence>MSGWTVAVIGLGTMGSGMAHRLTDQGATVRAYNRTPGPVVTAATPADAARGADLVLVSVADDDALRAVLTGPDGVFAAAPPLVVNATTVAPATVRELGGPLVDAGVLGNGQHARDGLLRWYVGGPDSLVRQAQPVLAALGQQVRHVGALGDGMALKLVMNLVMGVEMQVLAEAVALGGAAGLDRQLVLDTITGSGFAAPVMRFKAARMVGRDYERPDFRLRHMAKDLALAVAQAGGTDLPMTAASAISHAAAVGRGLGEQDCAAIVEQLTGARVGAR</sequence>
<name>A0A7Z1B0Y8_9PSEU</name>
<evidence type="ECO:0008006" key="9">
    <source>
        <dbReference type="Google" id="ProtNLM"/>
    </source>
</evidence>
<evidence type="ECO:0000313" key="8">
    <source>
        <dbReference type="Proteomes" id="UP000185696"/>
    </source>
</evidence>